<evidence type="ECO:0000256" key="10">
    <source>
        <dbReference type="RuleBase" id="RU003615"/>
    </source>
</evidence>
<evidence type="ECO:0000256" key="5">
    <source>
        <dbReference type="ARBA" id="ARBA00022723"/>
    </source>
</evidence>
<evidence type="ECO:0000259" key="13">
    <source>
        <dbReference type="SMART" id="SM00642"/>
    </source>
</evidence>
<dbReference type="GO" id="GO:0005975">
    <property type="term" value="P:carbohydrate metabolic process"/>
    <property type="evidence" value="ECO:0007669"/>
    <property type="project" value="InterPro"/>
</dbReference>
<protein>
    <recommendedName>
        <fullName evidence="4 11">Alpha-amylase</fullName>
        <ecNumber evidence="4 11">3.2.1.1</ecNumber>
    </recommendedName>
</protein>
<keyword evidence="7" id="KW-0106">Calcium</keyword>
<proteinExistence type="inferred from homology"/>
<comment type="caution">
    <text evidence="14">The sequence shown here is derived from an EMBL/GenBank/DDBJ whole genome shotgun (WGS) entry which is preliminary data.</text>
</comment>
<reference evidence="14" key="1">
    <citation type="submission" date="2023-08" db="EMBL/GenBank/DDBJ databases">
        <authorList>
            <person name="Chen Y."/>
            <person name="Shah S."/>
            <person name="Dougan E. K."/>
            <person name="Thang M."/>
            <person name="Chan C."/>
        </authorList>
    </citation>
    <scope>NUCLEOTIDE SEQUENCE</scope>
</reference>
<name>A0AA36HZ74_9DINO</name>
<keyword evidence="8 11" id="KW-0119">Carbohydrate metabolism</keyword>
<keyword evidence="9 11" id="KW-0326">Glycosidase</keyword>
<dbReference type="CDD" id="cd11317">
    <property type="entry name" value="AmyAc_bac_euk_AmyA"/>
    <property type="match status" value="1"/>
</dbReference>
<sequence length="602" mass="65595">MAEAFDDVRFGRWLRMMLVAFYNDEEAALAELLYRRQAMLKDVALAKLLRLPERQVRQLLERRLVPDCIVDKQSEGTGEKLQTFYRISPIAVPVASKRLQMLDMSLAATEEVQANCGCAEGTAGNMTSKGGTMKIPFAFAFAAVGAKAESAGDSFVHLFEWSWKDVGEECETFLGPKGFKAVQVSPPMEHIQGAQWWTRYQPVTYNLTSRSGNEQEFKDMVSRCKKFGVDVIVDAVINHIAAGGGTGTAGSSYGGRATAIFSADEMHHADGDSSKNCDVENYQDKHNVQYCDLVGLPDLCTSCSSVQKKVAQYLSNLIEMGVAGFRIDAAKHQDAGELKALLQQTTGGIPWVFQEVIEGGNEAVTPQMYQDIGKVTEFNYARQLSPNFLSEGKLKYLDTLGEKWGLIGSDSAVVFLDNHDTQRGEAQLTYKSGSIYTLANVYMLAFPYGYPKVMSSYYFDGHDQGPPGQAVHGSGLACGDGQPWVCEHRRPEIANMVAWRRSAASAGLQGFTATDDGNSVFFCRGSAACVALNRGQGSWKTTVKTTLPAGRYYDVMRASDVTACPVVTVNQDGTADIEVPSLSAVAFHTGAVPSSSVKQIIV</sequence>
<dbReference type="Gene3D" id="2.60.40.1180">
    <property type="entry name" value="Golgi alpha-mannosidase II"/>
    <property type="match status" value="1"/>
</dbReference>
<evidence type="ECO:0000256" key="11">
    <source>
        <dbReference type="RuleBase" id="RU361134"/>
    </source>
</evidence>
<dbReference type="InterPro" id="IPR006047">
    <property type="entry name" value="GH13_cat_dom"/>
</dbReference>
<keyword evidence="15" id="KW-1185">Reference proteome</keyword>
<keyword evidence="6 11" id="KW-0378">Hydrolase</keyword>
<dbReference type="AlphaFoldDB" id="A0AA36HZ74"/>
<dbReference type="PANTHER" id="PTHR43447">
    <property type="entry name" value="ALPHA-AMYLASE"/>
    <property type="match status" value="1"/>
</dbReference>
<dbReference type="InterPro" id="IPR013780">
    <property type="entry name" value="Glyco_hydro_b"/>
</dbReference>
<dbReference type="Pfam" id="PF02806">
    <property type="entry name" value="Alpha-amylase_C"/>
    <property type="match status" value="1"/>
</dbReference>
<evidence type="ECO:0000256" key="3">
    <source>
        <dbReference type="ARBA" id="ARBA00008061"/>
    </source>
</evidence>
<dbReference type="InterPro" id="IPR006048">
    <property type="entry name" value="A-amylase/branching_C"/>
</dbReference>
<dbReference type="GO" id="GO:0004556">
    <property type="term" value="F:alpha-amylase activity"/>
    <property type="evidence" value="ECO:0007669"/>
    <property type="project" value="UniProtKB-UniRule"/>
</dbReference>
<dbReference type="SUPFAM" id="SSF51445">
    <property type="entry name" value="(Trans)glycosidases"/>
    <property type="match status" value="1"/>
</dbReference>
<evidence type="ECO:0000256" key="4">
    <source>
        <dbReference type="ARBA" id="ARBA00012595"/>
    </source>
</evidence>
<evidence type="ECO:0000256" key="9">
    <source>
        <dbReference type="ARBA" id="ARBA00023295"/>
    </source>
</evidence>
<evidence type="ECO:0000259" key="12">
    <source>
        <dbReference type="SMART" id="SM00632"/>
    </source>
</evidence>
<comment type="cofactor">
    <cofactor evidence="2">
        <name>Ca(2+)</name>
        <dbReference type="ChEBI" id="CHEBI:29108"/>
    </cofactor>
</comment>
<evidence type="ECO:0000256" key="8">
    <source>
        <dbReference type="ARBA" id="ARBA00023277"/>
    </source>
</evidence>
<dbReference type="Pfam" id="PF00128">
    <property type="entry name" value="Alpha-amylase"/>
    <property type="match status" value="1"/>
</dbReference>
<keyword evidence="5" id="KW-0479">Metal-binding</keyword>
<dbReference type="InterPro" id="IPR017853">
    <property type="entry name" value="GH"/>
</dbReference>
<organism evidence="14 15">
    <name type="scientific">Effrenium voratum</name>
    <dbReference type="NCBI Taxonomy" id="2562239"/>
    <lineage>
        <taxon>Eukaryota</taxon>
        <taxon>Sar</taxon>
        <taxon>Alveolata</taxon>
        <taxon>Dinophyceae</taxon>
        <taxon>Suessiales</taxon>
        <taxon>Symbiodiniaceae</taxon>
        <taxon>Effrenium</taxon>
    </lineage>
</organism>
<gene>
    <name evidence="14" type="ORF">EVOR1521_LOCUS5801</name>
</gene>
<dbReference type="EC" id="3.2.1.1" evidence="4 11"/>
<dbReference type="InterPro" id="IPR006046">
    <property type="entry name" value="Alpha_amylase"/>
</dbReference>
<dbReference type="Proteomes" id="UP001178507">
    <property type="component" value="Unassembled WGS sequence"/>
</dbReference>
<dbReference type="Gene3D" id="3.20.20.80">
    <property type="entry name" value="Glycosidases"/>
    <property type="match status" value="1"/>
</dbReference>
<dbReference type="SMART" id="SM00642">
    <property type="entry name" value="Aamy"/>
    <property type="match status" value="1"/>
</dbReference>
<dbReference type="InterPro" id="IPR031319">
    <property type="entry name" value="A-amylase_C"/>
</dbReference>
<accession>A0AA36HZ74</accession>
<comment type="similarity">
    <text evidence="3 10">Belongs to the glycosyl hydrolase 13 family.</text>
</comment>
<evidence type="ECO:0000256" key="6">
    <source>
        <dbReference type="ARBA" id="ARBA00022801"/>
    </source>
</evidence>
<dbReference type="SMART" id="SM00632">
    <property type="entry name" value="Aamy_C"/>
    <property type="match status" value="1"/>
</dbReference>
<dbReference type="SUPFAM" id="SSF51011">
    <property type="entry name" value="Glycosyl hydrolase domain"/>
    <property type="match status" value="1"/>
</dbReference>
<evidence type="ECO:0000313" key="15">
    <source>
        <dbReference type="Proteomes" id="UP001178507"/>
    </source>
</evidence>
<dbReference type="EMBL" id="CAUJNA010000424">
    <property type="protein sequence ID" value="CAJ1376848.1"/>
    <property type="molecule type" value="Genomic_DNA"/>
</dbReference>
<dbReference type="PRINTS" id="PR00110">
    <property type="entry name" value="ALPHAAMYLASE"/>
</dbReference>
<dbReference type="GO" id="GO:0046872">
    <property type="term" value="F:metal ion binding"/>
    <property type="evidence" value="ECO:0007669"/>
    <property type="project" value="UniProtKB-KW"/>
</dbReference>
<evidence type="ECO:0000256" key="7">
    <source>
        <dbReference type="ARBA" id="ARBA00022837"/>
    </source>
</evidence>
<comment type="catalytic activity">
    <reaction evidence="1 11">
        <text>Endohydrolysis of (1-&gt;4)-alpha-D-glucosidic linkages in polysaccharides containing three or more (1-&gt;4)-alpha-linked D-glucose units.</text>
        <dbReference type="EC" id="3.2.1.1"/>
    </reaction>
</comment>
<evidence type="ECO:0000313" key="14">
    <source>
        <dbReference type="EMBL" id="CAJ1376848.1"/>
    </source>
</evidence>
<evidence type="ECO:0000256" key="1">
    <source>
        <dbReference type="ARBA" id="ARBA00000548"/>
    </source>
</evidence>
<evidence type="ECO:0000256" key="2">
    <source>
        <dbReference type="ARBA" id="ARBA00001913"/>
    </source>
</evidence>
<feature type="domain" description="Alpha-amylase C-terminal" evidence="12">
    <location>
        <begin position="515"/>
        <end position="592"/>
    </location>
</feature>
<feature type="domain" description="Glycosyl hydrolase family 13 catalytic" evidence="13">
    <location>
        <begin position="153"/>
        <end position="500"/>
    </location>
</feature>